<dbReference type="Pfam" id="PF07412">
    <property type="entry name" value="Geminin"/>
    <property type="match status" value="1"/>
</dbReference>
<evidence type="ECO:0008006" key="6">
    <source>
        <dbReference type="Google" id="ProtNLM"/>
    </source>
</evidence>
<comment type="caution">
    <text evidence="1">The sequence shown here is derived from an EMBL/GenBank/DDBJ whole genome shotgun (WGS) entry which is preliminary data.</text>
</comment>
<dbReference type="EMBL" id="CAJNOG010000078">
    <property type="protein sequence ID" value="CAF0903353.1"/>
    <property type="molecule type" value="Genomic_DNA"/>
</dbReference>
<sequence length="138" mass="15975">MTQKSSTEQFLLHPIENNRNKYKIPKHSITNLISTQNHIGTNTEQIQFDHGNYGEEIVQVETSESYWKLITEQRQQAIEKANTENQQLHTLIDDISKENDKLRLIADHCDYLQNILEAVNAENVSHLNETNTTDNSLD</sequence>
<dbReference type="Proteomes" id="UP000663844">
    <property type="component" value="Unassembled WGS sequence"/>
</dbReference>
<name>A0A813TTV1_9BILA</name>
<evidence type="ECO:0000313" key="3">
    <source>
        <dbReference type="EMBL" id="CAF3523666.1"/>
    </source>
</evidence>
<dbReference type="EMBL" id="CAJOAZ010001054">
    <property type="protein sequence ID" value="CAF3756898.1"/>
    <property type="molecule type" value="Genomic_DNA"/>
</dbReference>
<dbReference type="InterPro" id="IPR022786">
    <property type="entry name" value="Geminin/Multicilin"/>
</dbReference>
<dbReference type="Gene3D" id="1.20.5.1180">
    <property type="entry name" value="Geminin coiled-coil domain"/>
    <property type="match status" value="1"/>
</dbReference>
<evidence type="ECO:0000313" key="5">
    <source>
        <dbReference type="Proteomes" id="UP000663891"/>
    </source>
</evidence>
<dbReference type="Proteomes" id="UP000663891">
    <property type="component" value="Unassembled WGS sequence"/>
</dbReference>
<dbReference type="GO" id="GO:0006275">
    <property type="term" value="P:regulation of DNA replication"/>
    <property type="evidence" value="ECO:0007669"/>
    <property type="project" value="InterPro"/>
</dbReference>
<protein>
    <recommendedName>
        <fullName evidence="6">Geminin</fullName>
    </recommendedName>
</protein>
<dbReference type="EMBL" id="CAJNON010000027">
    <property type="protein sequence ID" value="CAF0816342.1"/>
    <property type="molecule type" value="Genomic_DNA"/>
</dbReference>
<accession>A0A813TTV1</accession>
<dbReference type="Proteomes" id="UP000663845">
    <property type="component" value="Unassembled WGS sequence"/>
</dbReference>
<evidence type="ECO:0000313" key="2">
    <source>
        <dbReference type="EMBL" id="CAF0903353.1"/>
    </source>
</evidence>
<dbReference type="AlphaFoldDB" id="A0A813TTV1"/>
<dbReference type="OrthoDB" id="10043826at2759"/>
<dbReference type="EMBL" id="CAJOAY010000076">
    <property type="protein sequence ID" value="CAF3523666.1"/>
    <property type="molecule type" value="Genomic_DNA"/>
</dbReference>
<evidence type="ECO:0000313" key="4">
    <source>
        <dbReference type="EMBL" id="CAF3756898.1"/>
    </source>
</evidence>
<organism evidence="1 5">
    <name type="scientific">Adineta steineri</name>
    <dbReference type="NCBI Taxonomy" id="433720"/>
    <lineage>
        <taxon>Eukaryota</taxon>
        <taxon>Metazoa</taxon>
        <taxon>Spiralia</taxon>
        <taxon>Gnathifera</taxon>
        <taxon>Rotifera</taxon>
        <taxon>Eurotatoria</taxon>
        <taxon>Bdelloidea</taxon>
        <taxon>Adinetida</taxon>
        <taxon>Adinetidae</taxon>
        <taxon>Adineta</taxon>
    </lineage>
</organism>
<dbReference type="SUPFAM" id="SSF111469">
    <property type="entry name" value="Geminin coiled-coil domain"/>
    <property type="match status" value="1"/>
</dbReference>
<gene>
    <name evidence="2" type="ORF">JYZ213_LOCUS10676</name>
    <name evidence="3" type="ORF">OKA104_LOCUS2737</name>
    <name evidence="4" type="ORF">OXD698_LOCUS15786</name>
    <name evidence="1" type="ORF">VCS650_LOCUS4830</name>
</gene>
<reference evidence="1" key="1">
    <citation type="submission" date="2021-02" db="EMBL/GenBank/DDBJ databases">
        <authorList>
            <person name="Nowell W R."/>
        </authorList>
    </citation>
    <scope>NUCLEOTIDE SEQUENCE</scope>
</reference>
<evidence type="ECO:0000313" key="1">
    <source>
        <dbReference type="EMBL" id="CAF0816342.1"/>
    </source>
</evidence>
<proteinExistence type="predicted"/>
<dbReference type="Proteomes" id="UP000663881">
    <property type="component" value="Unassembled WGS sequence"/>
</dbReference>